<comment type="caution">
    <text evidence="2">The sequence shown here is derived from an EMBL/GenBank/DDBJ whole genome shotgun (WGS) entry which is preliminary data.</text>
</comment>
<dbReference type="EMBL" id="SMKI01000502">
    <property type="protein sequence ID" value="TDC64877.1"/>
    <property type="molecule type" value="Genomic_DNA"/>
</dbReference>
<feature type="non-terminal residue" evidence="2">
    <location>
        <position position="1"/>
    </location>
</feature>
<reference evidence="2 3" key="1">
    <citation type="submission" date="2019-03" db="EMBL/GenBank/DDBJ databases">
        <title>Draft genome sequences of novel Actinobacteria.</title>
        <authorList>
            <person name="Sahin N."/>
            <person name="Ay H."/>
            <person name="Saygin H."/>
        </authorList>
    </citation>
    <scope>NUCLEOTIDE SEQUENCE [LARGE SCALE GENOMIC DNA]</scope>
    <source>
        <strain evidence="2 3">DSM 41900</strain>
    </source>
</reference>
<proteinExistence type="predicted"/>
<dbReference type="PANTHER" id="PTHR34580">
    <property type="match status" value="1"/>
</dbReference>
<feature type="domain" description="WCX" evidence="1">
    <location>
        <begin position="42"/>
        <end position="124"/>
    </location>
</feature>
<dbReference type="PANTHER" id="PTHR34580:SF1">
    <property type="entry name" value="PROTEIN PAFC"/>
    <property type="match status" value="1"/>
</dbReference>
<evidence type="ECO:0000259" key="1">
    <source>
        <dbReference type="Pfam" id="PF25583"/>
    </source>
</evidence>
<protein>
    <submittedName>
        <fullName evidence="2">WYL domain-containing protein</fullName>
    </submittedName>
</protein>
<dbReference type="RefSeq" id="WP_132821522.1">
    <property type="nucleotide sequence ID" value="NZ_SMKI01000502.1"/>
</dbReference>
<dbReference type="InterPro" id="IPR051534">
    <property type="entry name" value="CBASS_pafABC_assoc_protein"/>
</dbReference>
<dbReference type="Proteomes" id="UP000295345">
    <property type="component" value="Unassembled WGS sequence"/>
</dbReference>
<gene>
    <name evidence="2" type="ORF">E1283_31120</name>
</gene>
<dbReference type="InterPro" id="IPR057727">
    <property type="entry name" value="WCX_dom"/>
</dbReference>
<sequence length="129" mass="14035">YRVSRFVSVTPTEERFARDESFDLPTFWTAQAAAFARSLLRAEVRLRLTPAGARALPRVTDREAATEALATASPPDAAGWITTTLAVESEEVAYSQLLSLGPETVVLTPPSLRDALAAAARRMVTHYDS</sequence>
<name>A0A4R4SM73_9ACTN</name>
<dbReference type="OrthoDB" id="3171994at2"/>
<dbReference type="Pfam" id="PF25583">
    <property type="entry name" value="WCX"/>
    <property type="match status" value="1"/>
</dbReference>
<organism evidence="2 3">
    <name type="scientific">Streptomyces hainanensis</name>
    <dbReference type="NCBI Taxonomy" id="402648"/>
    <lineage>
        <taxon>Bacteria</taxon>
        <taxon>Bacillati</taxon>
        <taxon>Actinomycetota</taxon>
        <taxon>Actinomycetes</taxon>
        <taxon>Kitasatosporales</taxon>
        <taxon>Streptomycetaceae</taxon>
        <taxon>Streptomyces</taxon>
    </lineage>
</organism>
<evidence type="ECO:0000313" key="2">
    <source>
        <dbReference type="EMBL" id="TDC64877.1"/>
    </source>
</evidence>
<keyword evidence="3" id="KW-1185">Reference proteome</keyword>
<evidence type="ECO:0000313" key="3">
    <source>
        <dbReference type="Proteomes" id="UP000295345"/>
    </source>
</evidence>
<dbReference type="AlphaFoldDB" id="A0A4R4SM73"/>
<accession>A0A4R4SM73</accession>